<evidence type="ECO:0000313" key="4">
    <source>
        <dbReference type="EMBL" id="KAK5087131.1"/>
    </source>
</evidence>
<keyword evidence="2" id="KW-1133">Transmembrane helix</keyword>
<accession>A0AAN7T1D6</accession>
<evidence type="ECO:0000313" key="5">
    <source>
        <dbReference type="Proteomes" id="UP001309876"/>
    </source>
</evidence>
<comment type="caution">
    <text evidence="4">The sequence shown here is derived from an EMBL/GenBank/DDBJ whole genome shotgun (WGS) entry which is preliminary data.</text>
</comment>
<organism evidence="4 5">
    <name type="scientific">Lithohypha guttulata</name>
    <dbReference type="NCBI Taxonomy" id="1690604"/>
    <lineage>
        <taxon>Eukaryota</taxon>
        <taxon>Fungi</taxon>
        <taxon>Dikarya</taxon>
        <taxon>Ascomycota</taxon>
        <taxon>Pezizomycotina</taxon>
        <taxon>Eurotiomycetes</taxon>
        <taxon>Chaetothyriomycetidae</taxon>
        <taxon>Chaetothyriales</taxon>
        <taxon>Trichomeriaceae</taxon>
        <taxon>Lithohypha</taxon>
    </lineage>
</organism>
<protein>
    <submittedName>
        <fullName evidence="4">Uncharacterized protein</fullName>
    </submittedName>
</protein>
<sequence length="469" mass="51772">MLTIASSLFTVFLLVDFSSAAPTEKKSIWTISIFRDPAPSPEEGPPASANALRDPSKLKYEIVGIVCAYLFWLTLTAIGLVIVGARYRRRQQQSDRTLKMESIMKPTGRVTLREIEAGPKSPLGPLSPKSPGKMMSIKSWARSHRGQPSEVSLSTLNSRIDDRVVEADRARNMDDMAKLYAAVMVHDQERKSNRGHSSSDSSPVLEDNLPPTPRTPRTPRSPRSPQYPPQMAHPAYIPPVPEVYPQEYYEPMPHPPIAESDESSLLDNPTQKSKAMSITSMTSRIGSSHSNKKERSRPSAITVGGRVISKPLGSADLRQSAWNGSQASLQPSVYSPGPPPPTPGRVQKVEEIEMHGRAQPTGITSTDTVNTVNSNAKVLPFRQFYGESMKSAPPTKTTFVDRRQSVMNGPKTGVPKTPYSPYCPSTPMTPITPRRLLNKQEIKQNKKQYSLKVVAENDMVKGNEDMWGT</sequence>
<feature type="transmembrane region" description="Helical" evidence="2">
    <location>
        <begin position="62"/>
        <end position="83"/>
    </location>
</feature>
<evidence type="ECO:0000256" key="1">
    <source>
        <dbReference type="SAM" id="MobiDB-lite"/>
    </source>
</evidence>
<keyword evidence="2" id="KW-0812">Transmembrane</keyword>
<keyword evidence="5" id="KW-1185">Reference proteome</keyword>
<dbReference type="EMBL" id="JAVRRJ010000003">
    <property type="protein sequence ID" value="KAK5087131.1"/>
    <property type="molecule type" value="Genomic_DNA"/>
</dbReference>
<evidence type="ECO:0000256" key="3">
    <source>
        <dbReference type="SAM" id="SignalP"/>
    </source>
</evidence>
<feature type="region of interest" description="Disordered" evidence="1">
    <location>
        <begin position="406"/>
        <end position="425"/>
    </location>
</feature>
<dbReference type="AlphaFoldDB" id="A0AAN7T1D6"/>
<feature type="chain" id="PRO_5043049874" evidence="3">
    <location>
        <begin position="21"/>
        <end position="469"/>
    </location>
</feature>
<dbReference type="Proteomes" id="UP001309876">
    <property type="component" value="Unassembled WGS sequence"/>
</dbReference>
<proteinExistence type="predicted"/>
<name>A0AAN7T1D6_9EURO</name>
<keyword evidence="2" id="KW-0472">Membrane</keyword>
<gene>
    <name evidence="4" type="ORF">LTR05_004302</name>
</gene>
<feature type="signal peptide" evidence="3">
    <location>
        <begin position="1"/>
        <end position="20"/>
    </location>
</feature>
<feature type="compositionally biased region" description="Polar residues" evidence="1">
    <location>
        <begin position="265"/>
        <end position="277"/>
    </location>
</feature>
<keyword evidence="3" id="KW-0732">Signal</keyword>
<evidence type="ECO:0000256" key="2">
    <source>
        <dbReference type="SAM" id="Phobius"/>
    </source>
</evidence>
<reference evidence="4 5" key="1">
    <citation type="submission" date="2023-08" db="EMBL/GenBank/DDBJ databases">
        <title>Black Yeasts Isolated from many extreme environments.</title>
        <authorList>
            <person name="Coleine C."/>
            <person name="Stajich J.E."/>
            <person name="Selbmann L."/>
        </authorList>
    </citation>
    <scope>NUCLEOTIDE SEQUENCE [LARGE SCALE GENOMIC DNA]</scope>
    <source>
        <strain evidence="4 5">CCFEE 5910</strain>
    </source>
</reference>
<feature type="region of interest" description="Disordered" evidence="1">
    <location>
        <begin position="188"/>
        <end position="277"/>
    </location>
</feature>